<dbReference type="Pfam" id="PF14854">
    <property type="entry name" value="LURAP"/>
    <property type="match status" value="1"/>
</dbReference>
<gene>
    <name evidence="2" type="ORF">ACEWY4_006491</name>
</gene>
<dbReference type="EMBL" id="JBHFQA010000006">
    <property type="protein sequence ID" value="KAL2097284.1"/>
    <property type="molecule type" value="Genomic_DNA"/>
</dbReference>
<keyword evidence="3" id="KW-1185">Reference proteome</keyword>
<protein>
    <submittedName>
        <fullName evidence="2">Uncharacterized protein</fullName>
    </submittedName>
</protein>
<dbReference type="PANTHER" id="PTHR33767">
    <property type="entry name" value="LEUCINE RICH ADAPTOR PROTEIN 1-LIKE"/>
    <property type="match status" value="1"/>
</dbReference>
<proteinExistence type="predicted"/>
<evidence type="ECO:0000256" key="1">
    <source>
        <dbReference type="SAM" id="MobiDB-lite"/>
    </source>
</evidence>
<sequence length="274" mass="29867">MMEEVINSGTCPELKDLETKLGMKTPESLLRSMREDYTSDERALDTDERLAMILPEEVFGKIKSLKLQMEQLRSADVKILRQFLTLHEGMEMLRWLQGERSTLTSLTGSLTGSQSSLGDAAAVTHGPGAESPSCCPHTPPEITHRRCPSPSGSTQFSTSLEDSGETSDQAWSLVTSPTATETLPHEDSPAGQTAVLEGPYKMDCQEDLSNSAMPAQCGGLASSRVLEGEVSDWSEGGTQTTQEETELSLGQSEALLGYDTHWCWVESKDDVTFL</sequence>
<evidence type="ECO:0000313" key="3">
    <source>
        <dbReference type="Proteomes" id="UP001591681"/>
    </source>
</evidence>
<feature type="region of interest" description="Disordered" evidence="1">
    <location>
        <begin position="106"/>
        <end position="170"/>
    </location>
</feature>
<feature type="compositionally biased region" description="Polar residues" evidence="1">
    <location>
        <begin position="150"/>
        <end position="170"/>
    </location>
</feature>
<accession>A0ABD1KDU2</accession>
<comment type="caution">
    <text evidence="2">The sequence shown here is derived from an EMBL/GenBank/DDBJ whole genome shotgun (WGS) entry which is preliminary data.</text>
</comment>
<dbReference type="Proteomes" id="UP001591681">
    <property type="component" value="Unassembled WGS sequence"/>
</dbReference>
<feature type="compositionally biased region" description="Low complexity" evidence="1">
    <location>
        <begin position="106"/>
        <end position="118"/>
    </location>
</feature>
<dbReference type="PANTHER" id="PTHR33767:SF2">
    <property type="entry name" value="LEUCINE RICH ADAPTOR PROTEIN 1"/>
    <property type="match status" value="1"/>
</dbReference>
<dbReference type="AlphaFoldDB" id="A0ABD1KDU2"/>
<evidence type="ECO:0000313" key="2">
    <source>
        <dbReference type="EMBL" id="KAL2097284.1"/>
    </source>
</evidence>
<dbReference type="InterPro" id="IPR039499">
    <property type="entry name" value="LURA1/LRA25"/>
</dbReference>
<reference evidence="2 3" key="1">
    <citation type="submission" date="2024-09" db="EMBL/GenBank/DDBJ databases">
        <title>A chromosome-level genome assembly of Gray's grenadier anchovy, Coilia grayii.</title>
        <authorList>
            <person name="Fu Z."/>
        </authorList>
    </citation>
    <scope>NUCLEOTIDE SEQUENCE [LARGE SCALE GENOMIC DNA]</scope>
    <source>
        <strain evidence="2">G4</strain>
        <tissue evidence="2">Muscle</tissue>
    </source>
</reference>
<dbReference type="InterPro" id="IPR037443">
    <property type="entry name" value="LURAP1"/>
</dbReference>
<organism evidence="2 3">
    <name type="scientific">Coilia grayii</name>
    <name type="common">Gray's grenadier anchovy</name>
    <dbReference type="NCBI Taxonomy" id="363190"/>
    <lineage>
        <taxon>Eukaryota</taxon>
        <taxon>Metazoa</taxon>
        <taxon>Chordata</taxon>
        <taxon>Craniata</taxon>
        <taxon>Vertebrata</taxon>
        <taxon>Euteleostomi</taxon>
        <taxon>Actinopterygii</taxon>
        <taxon>Neopterygii</taxon>
        <taxon>Teleostei</taxon>
        <taxon>Clupei</taxon>
        <taxon>Clupeiformes</taxon>
        <taxon>Clupeoidei</taxon>
        <taxon>Engraulidae</taxon>
        <taxon>Coilinae</taxon>
        <taxon>Coilia</taxon>
    </lineage>
</organism>
<name>A0ABD1KDU2_9TELE</name>